<dbReference type="Pfam" id="PF00587">
    <property type="entry name" value="tRNA-synt_2b"/>
    <property type="match status" value="1"/>
</dbReference>
<dbReference type="GO" id="GO:0005524">
    <property type="term" value="F:ATP binding"/>
    <property type="evidence" value="ECO:0007669"/>
    <property type="project" value="InterPro"/>
</dbReference>
<dbReference type="GO" id="GO:0006433">
    <property type="term" value="P:prolyl-tRNA aminoacylation"/>
    <property type="evidence" value="ECO:0007669"/>
    <property type="project" value="TreeGrafter"/>
</dbReference>
<evidence type="ECO:0000256" key="1">
    <source>
        <dbReference type="ARBA" id="ARBA00023146"/>
    </source>
</evidence>
<dbReference type="Pfam" id="PF04073">
    <property type="entry name" value="tRNA_edit"/>
    <property type="match status" value="1"/>
</dbReference>
<dbReference type="SUPFAM" id="SSF52954">
    <property type="entry name" value="Class II aaRS ABD-related"/>
    <property type="match status" value="1"/>
</dbReference>
<sequence>MESDAGESGYFISEDGSYIAHEDIAQFEREQINPKEKIKNFGIINQPEWVKTMDDNVKHYKLPTSRFLKNVVYKNTTNGEIIIAVIRGDLDVNKSKLESNLKVIGQLIEADETDLEKIGTQHGYVHSWGHKHRDGNKVRYIGDLSLTTVTNFIGGYKSDTQDSVNVNYGRDFECELLADIAGAVPGHKTVGAQSKLILKKGIEVGNLFNLEYHYSKKMADATFTDKNNSEVSYYMGSYGIGIERTMAAVVESLHDDKGIIWPENIAPYKAHLIGLGMEDRSLHTKAFEVYEKLQKAGVEILFDDRFEVSAGEKMADADLIGCPYRLIVSPKTKDKIEIKKRSENRSLLYSIEEIKNLLGV</sequence>
<name>A0A1F4UPT7_UNCKA</name>
<keyword evidence="1" id="KW-0436">Ligase</keyword>
<dbReference type="PANTHER" id="PTHR42753">
    <property type="entry name" value="MITOCHONDRIAL RIBOSOME PROTEIN L39/PROLYL-TRNA LIGASE FAMILY MEMBER"/>
    <property type="match status" value="1"/>
</dbReference>
<dbReference type="Pfam" id="PF03129">
    <property type="entry name" value="HGTP_anticodon"/>
    <property type="match status" value="1"/>
</dbReference>
<dbReference type="InterPro" id="IPR004154">
    <property type="entry name" value="Anticodon-bd"/>
</dbReference>
<dbReference type="Gene3D" id="3.90.960.10">
    <property type="entry name" value="YbaK/aminoacyl-tRNA synthetase-associated domain"/>
    <property type="match status" value="1"/>
</dbReference>
<proteinExistence type="predicted"/>
<dbReference type="InterPro" id="IPR044140">
    <property type="entry name" value="ProRS_anticodon_short"/>
</dbReference>
<dbReference type="GO" id="GO:0004827">
    <property type="term" value="F:proline-tRNA ligase activity"/>
    <property type="evidence" value="ECO:0007669"/>
    <property type="project" value="TreeGrafter"/>
</dbReference>
<dbReference type="EMBL" id="MEUV01000011">
    <property type="protein sequence ID" value="OGC46213.1"/>
    <property type="molecule type" value="Genomic_DNA"/>
</dbReference>
<dbReference type="SUPFAM" id="SSF55681">
    <property type="entry name" value="Class II aaRS and biotin synthetases"/>
    <property type="match status" value="1"/>
</dbReference>
<evidence type="ECO:0008006" key="7">
    <source>
        <dbReference type="Google" id="ProtNLM"/>
    </source>
</evidence>
<dbReference type="Gene3D" id="3.40.50.800">
    <property type="entry name" value="Anticodon-binding domain"/>
    <property type="match status" value="1"/>
</dbReference>
<gene>
    <name evidence="5" type="ORF">A2V49_04465</name>
</gene>
<dbReference type="InterPro" id="IPR050062">
    <property type="entry name" value="Pro-tRNA_synthetase"/>
</dbReference>
<dbReference type="InterPro" id="IPR002314">
    <property type="entry name" value="aa-tRNA-synt_IIb"/>
</dbReference>
<evidence type="ECO:0000313" key="6">
    <source>
        <dbReference type="Proteomes" id="UP000178615"/>
    </source>
</evidence>
<evidence type="ECO:0000313" key="5">
    <source>
        <dbReference type="EMBL" id="OGC46213.1"/>
    </source>
</evidence>
<comment type="caution">
    <text evidence="5">The sequence shown here is derived from an EMBL/GenBank/DDBJ whole genome shotgun (WGS) entry which is preliminary data.</text>
</comment>
<dbReference type="InterPro" id="IPR036621">
    <property type="entry name" value="Anticodon-bd_dom_sf"/>
</dbReference>
<dbReference type="InterPro" id="IPR007214">
    <property type="entry name" value="YbaK/aa-tRNA-synth-assoc-dom"/>
</dbReference>
<dbReference type="GO" id="GO:0005829">
    <property type="term" value="C:cytosol"/>
    <property type="evidence" value="ECO:0007669"/>
    <property type="project" value="TreeGrafter"/>
</dbReference>
<evidence type="ECO:0000259" key="4">
    <source>
        <dbReference type="Pfam" id="PF04073"/>
    </source>
</evidence>
<dbReference type="SUPFAM" id="SSF55826">
    <property type="entry name" value="YbaK/ProRS associated domain"/>
    <property type="match status" value="1"/>
</dbReference>
<dbReference type="Gene3D" id="3.30.930.10">
    <property type="entry name" value="Bira Bifunctional Protein, Domain 2"/>
    <property type="match status" value="1"/>
</dbReference>
<dbReference type="CDD" id="cd00861">
    <property type="entry name" value="ProRS_anticodon_short"/>
    <property type="match status" value="1"/>
</dbReference>
<dbReference type="GO" id="GO:0002161">
    <property type="term" value="F:aminoacyl-tRNA deacylase activity"/>
    <property type="evidence" value="ECO:0007669"/>
    <property type="project" value="InterPro"/>
</dbReference>
<evidence type="ECO:0000259" key="3">
    <source>
        <dbReference type="Pfam" id="PF03129"/>
    </source>
</evidence>
<protein>
    <recommendedName>
        <fullName evidence="7">Proline--tRNA ligase</fullName>
    </recommendedName>
</protein>
<feature type="domain" description="Aminoacyl-tRNA synthetase class II (G/ P/ S/T)" evidence="2">
    <location>
        <begin position="171"/>
        <end position="252"/>
    </location>
</feature>
<dbReference type="InterPro" id="IPR036754">
    <property type="entry name" value="YbaK/aa-tRNA-synt-asso_dom_sf"/>
</dbReference>
<reference evidence="5 6" key="1">
    <citation type="journal article" date="2016" name="Nat. Commun.">
        <title>Thousands of microbial genomes shed light on interconnected biogeochemical processes in an aquifer system.</title>
        <authorList>
            <person name="Anantharaman K."/>
            <person name="Brown C.T."/>
            <person name="Hug L.A."/>
            <person name="Sharon I."/>
            <person name="Castelle C.J."/>
            <person name="Probst A.J."/>
            <person name="Thomas B.C."/>
            <person name="Singh A."/>
            <person name="Wilkins M.J."/>
            <person name="Karaoz U."/>
            <person name="Brodie E.L."/>
            <person name="Williams K.H."/>
            <person name="Hubbard S.S."/>
            <person name="Banfield J.F."/>
        </authorList>
    </citation>
    <scope>NUCLEOTIDE SEQUENCE [LARGE SCALE GENOMIC DNA]</scope>
</reference>
<dbReference type="AlphaFoldDB" id="A0A1F4UPT7"/>
<dbReference type="InterPro" id="IPR045864">
    <property type="entry name" value="aa-tRNA-synth_II/BPL/LPL"/>
</dbReference>
<feature type="domain" description="YbaK/aminoacyl-tRNA synthetase-associated" evidence="4">
    <location>
        <begin position="48"/>
        <end position="159"/>
    </location>
</feature>
<organism evidence="5 6">
    <name type="scientific">candidate division WWE3 bacterium RBG_19FT_COMBO_34_6</name>
    <dbReference type="NCBI Taxonomy" id="1802612"/>
    <lineage>
        <taxon>Bacteria</taxon>
        <taxon>Katanobacteria</taxon>
    </lineage>
</organism>
<accession>A0A1F4UPT7</accession>
<dbReference type="Proteomes" id="UP000178615">
    <property type="component" value="Unassembled WGS sequence"/>
</dbReference>
<keyword evidence="1" id="KW-0030">Aminoacyl-tRNA synthetase</keyword>
<feature type="domain" description="Anticodon-binding" evidence="3">
    <location>
        <begin position="272"/>
        <end position="357"/>
    </location>
</feature>
<evidence type="ECO:0000259" key="2">
    <source>
        <dbReference type="Pfam" id="PF00587"/>
    </source>
</evidence>
<dbReference type="PANTHER" id="PTHR42753:SF2">
    <property type="entry name" value="PROLINE--TRNA LIGASE"/>
    <property type="match status" value="1"/>
</dbReference>